<keyword evidence="8" id="KW-1185">Reference proteome</keyword>
<keyword evidence="3" id="KW-0830">Ubiquinone</keyword>
<protein>
    <recommendedName>
        <fullName evidence="3">NADH-quinone oxidoreductase subunit C</fullName>
        <ecNumber evidence="3">7.1.1.-</ecNumber>
    </recommendedName>
    <alternativeName>
        <fullName evidence="3">NADH dehydrogenase I subunit C</fullName>
    </alternativeName>
    <alternativeName>
        <fullName evidence="3">NDH-1 subunit C</fullName>
    </alternativeName>
</protein>
<evidence type="ECO:0000256" key="1">
    <source>
        <dbReference type="ARBA" id="ARBA00007569"/>
    </source>
</evidence>
<comment type="similarity">
    <text evidence="1 3 4">Belongs to the complex I 30 kDa subunit family.</text>
</comment>
<dbReference type="InterPro" id="IPR037232">
    <property type="entry name" value="NADH_quin_OxRdtase_su_C/D-like"/>
</dbReference>
<dbReference type="InterPro" id="IPR020396">
    <property type="entry name" value="NADH_UbQ_OxRdtase_CS"/>
</dbReference>
<reference evidence="7" key="1">
    <citation type="submission" date="2021-02" db="EMBL/GenBank/DDBJ databases">
        <title>Natronogracilivirga saccharolytica gen. nov. sp. nov. a new anaerobic, haloalkiliphilic carbohydrate-fermenting bacterium from soda lake and proposing of Cyclonatronumiaceae fam. nov. in the phylum Balneolaeota.</title>
        <authorList>
            <person name="Zhilina T.N."/>
            <person name="Sorokin D.Y."/>
            <person name="Zavarzina D.G."/>
            <person name="Toshchakov S.V."/>
            <person name="Kublanov I.V."/>
        </authorList>
    </citation>
    <scope>NUCLEOTIDE SEQUENCE</scope>
    <source>
        <strain evidence="7">Z-1702</strain>
    </source>
</reference>
<dbReference type="Proteomes" id="UP000673975">
    <property type="component" value="Unassembled WGS sequence"/>
</dbReference>
<dbReference type="Gene3D" id="3.30.460.80">
    <property type="entry name" value="NADH:ubiquinone oxidoreductase, 30kDa subunit"/>
    <property type="match status" value="1"/>
</dbReference>
<dbReference type="GO" id="GO:0050136">
    <property type="term" value="F:NADH dehydrogenase (quinone) (non-electrogenic) activity"/>
    <property type="evidence" value="ECO:0007669"/>
    <property type="project" value="UniProtKB-UniRule"/>
</dbReference>
<dbReference type="PROSITE" id="PS00542">
    <property type="entry name" value="COMPLEX1_30K"/>
    <property type="match status" value="1"/>
</dbReference>
<dbReference type="GO" id="GO:0048038">
    <property type="term" value="F:quinone binding"/>
    <property type="evidence" value="ECO:0007669"/>
    <property type="project" value="UniProtKB-KW"/>
</dbReference>
<dbReference type="PANTHER" id="PTHR10884:SF14">
    <property type="entry name" value="NADH DEHYDROGENASE [UBIQUINONE] IRON-SULFUR PROTEIN 3, MITOCHONDRIAL"/>
    <property type="match status" value="1"/>
</dbReference>
<name>A0A8J7UTF4_9BACT</name>
<comment type="function">
    <text evidence="3">NDH-1 shuttles electrons from NADH, via FMN and iron-sulfur (Fe-S) centers, to quinones in the respiratory chain. The immediate electron acceptor for the enzyme in this species is believed to be ubiquinone. Couples the redox reaction to proton translocation (for every two electrons transferred, four hydrogen ions are translocated across the cytoplasmic membrane), and thus conserves the redox energy in a proton gradient.</text>
</comment>
<keyword evidence="2 3" id="KW-0813">Transport</keyword>
<sequence>MKTTEEIYNILVEQFGEEGLELRPDEVVAPVIVVAPENIQKVAKYLRDGEDLLFDYMMCLSGVHYQKEEQLAVTYHLNSTSLKHKVILKVIMPQDDARVPTVEQVWKTADWHEREAFDMFGIQFEGHPDHRRILCPDDWEGHPLRKDYKVQEFYRGMKVEY</sequence>
<evidence type="ECO:0000313" key="7">
    <source>
        <dbReference type="EMBL" id="MBP3191285.1"/>
    </source>
</evidence>
<dbReference type="PANTHER" id="PTHR10884">
    <property type="entry name" value="NADH DEHYDROGENASE UBIQUINONE IRON-SULFUR PROTEIN 3"/>
    <property type="match status" value="1"/>
</dbReference>
<dbReference type="RefSeq" id="WP_210509630.1">
    <property type="nucleotide sequence ID" value="NZ_JAFIDN010000001.1"/>
</dbReference>
<evidence type="ECO:0000256" key="2">
    <source>
        <dbReference type="ARBA" id="ARBA00022448"/>
    </source>
</evidence>
<dbReference type="NCBIfam" id="TIGR01961">
    <property type="entry name" value="NuoC_fam"/>
    <property type="match status" value="1"/>
</dbReference>
<comment type="subcellular location">
    <subcellularLocation>
        <location evidence="3">Cell membrane</location>
        <topology evidence="3">Peripheral membrane protein</topology>
        <orientation evidence="3">Cytoplasmic side</orientation>
    </subcellularLocation>
</comment>
<gene>
    <name evidence="3" type="primary">nuoC</name>
    <name evidence="7" type="ORF">NATSA_01275</name>
</gene>
<dbReference type="GO" id="GO:0008137">
    <property type="term" value="F:NADH dehydrogenase (ubiquinone) activity"/>
    <property type="evidence" value="ECO:0007669"/>
    <property type="project" value="InterPro"/>
</dbReference>
<accession>A0A8J7UTF4</accession>
<evidence type="ECO:0000259" key="6">
    <source>
        <dbReference type="Pfam" id="PF00329"/>
    </source>
</evidence>
<comment type="catalytic activity">
    <reaction evidence="3 5">
        <text>a quinone + NADH + 5 H(+)(in) = a quinol + NAD(+) + 4 H(+)(out)</text>
        <dbReference type="Rhea" id="RHEA:57888"/>
        <dbReference type="ChEBI" id="CHEBI:15378"/>
        <dbReference type="ChEBI" id="CHEBI:24646"/>
        <dbReference type="ChEBI" id="CHEBI:57540"/>
        <dbReference type="ChEBI" id="CHEBI:57945"/>
        <dbReference type="ChEBI" id="CHEBI:132124"/>
    </reaction>
</comment>
<dbReference type="AlphaFoldDB" id="A0A8J7UTF4"/>
<evidence type="ECO:0000256" key="5">
    <source>
        <dbReference type="RuleBase" id="RU003582"/>
    </source>
</evidence>
<keyword evidence="3 4" id="KW-0520">NAD</keyword>
<evidence type="ECO:0000313" key="8">
    <source>
        <dbReference type="Proteomes" id="UP000673975"/>
    </source>
</evidence>
<organism evidence="7 8">
    <name type="scientific">Natronogracilivirga saccharolytica</name>
    <dbReference type="NCBI Taxonomy" id="2812953"/>
    <lineage>
        <taxon>Bacteria</taxon>
        <taxon>Pseudomonadati</taxon>
        <taxon>Balneolota</taxon>
        <taxon>Balneolia</taxon>
        <taxon>Balneolales</taxon>
        <taxon>Cyclonatronaceae</taxon>
        <taxon>Natronogracilivirga</taxon>
    </lineage>
</organism>
<comment type="subunit">
    <text evidence="3">NDH-1 is composed of 14 different subunits. Subunits NuoB, C, D, E, F, and G constitute the peripheral sector of the complex.</text>
</comment>
<feature type="domain" description="NADH:ubiquinone oxidoreductase 30kDa subunit" evidence="6">
    <location>
        <begin position="32"/>
        <end position="153"/>
    </location>
</feature>
<dbReference type="HAMAP" id="MF_01357">
    <property type="entry name" value="NDH1_NuoC"/>
    <property type="match status" value="1"/>
</dbReference>
<keyword evidence="3 4" id="KW-1278">Translocase</keyword>
<keyword evidence="3 5" id="KW-0874">Quinone</keyword>
<dbReference type="GO" id="GO:0005886">
    <property type="term" value="C:plasma membrane"/>
    <property type="evidence" value="ECO:0007669"/>
    <property type="project" value="UniProtKB-SubCell"/>
</dbReference>
<keyword evidence="3" id="KW-1003">Cell membrane</keyword>
<comment type="caution">
    <text evidence="7">The sequence shown here is derived from an EMBL/GenBank/DDBJ whole genome shotgun (WGS) entry which is preliminary data.</text>
</comment>
<evidence type="ECO:0000256" key="4">
    <source>
        <dbReference type="RuleBase" id="RU003456"/>
    </source>
</evidence>
<dbReference type="InterPro" id="IPR001268">
    <property type="entry name" value="NADH_UbQ_OxRdtase_30kDa_su"/>
</dbReference>
<dbReference type="EMBL" id="JAFIDN010000001">
    <property type="protein sequence ID" value="MBP3191285.1"/>
    <property type="molecule type" value="Genomic_DNA"/>
</dbReference>
<dbReference type="InterPro" id="IPR010218">
    <property type="entry name" value="NADH_DH_suC"/>
</dbReference>
<keyword evidence="3" id="KW-0472">Membrane</keyword>
<dbReference type="EC" id="7.1.1.-" evidence="3"/>
<proteinExistence type="inferred from homology"/>
<dbReference type="Pfam" id="PF00329">
    <property type="entry name" value="Complex1_30kDa"/>
    <property type="match status" value="1"/>
</dbReference>
<evidence type="ECO:0000256" key="3">
    <source>
        <dbReference type="HAMAP-Rule" id="MF_01357"/>
    </source>
</evidence>
<dbReference type="SUPFAM" id="SSF143243">
    <property type="entry name" value="Nqo5-like"/>
    <property type="match status" value="1"/>
</dbReference>